<proteinExistence type="predicted"/>
<organism evidence="1 2">
    <name type="scientific">Jatropha curcas</name>
    <name type="common">Barbados nut</name>
    <dbReference type="NCBI Taxonomy" id="180498"/>
    <lineage>
        <taxon>Eukaryota</taxon>
        <taxon>Viridiplantae</taxon>
        <taxon>Streptophyta</taxon>
        <taxon>Embryophyta</taxon>
        <taxon>Tracheophyta</taxon>
        <taxon>Spermatophyta</taxon>
        <taxon>Magnoliopsida</taxon>
        <taxon>eudicotyledons</taxon>
        <taxon>Gunneridae</taxon>
        <taxon>Pentapetalae</taxon>
        <taxon>rosids</taxon>
        <taxon>fabids</taxon>
        <taxon>Malpighiales</taxon>
        <taxon>Euphorbiaceae</taxon>
        <taxon>Crotonoideae</taxon>
        <taxon>Jatropheae</taxon>
        <taxon>Jatropha</taxon>
    </lineage>
</organism>
<gene>
    <name evidence="1" type="ORF">JCGZ_13654</name>
</gene>
<keyword evidence="2" id="KW-1185">Reference proteome</keyword>
<reference evidence="1 2" key="1">
    <citation type="journal article" date="2014" name="PLoS ONE">
        <title>Global Analysis of Gene Expression Profiles in Physic Nut (Jatropha curcas L.) Seedlings Exposed to Salt Stress.</title>
        <authorList>
            <person name="Zhang L."/>
            <person name="Zhang C."/>
            <person name="Wu P."/>
            <person name="Chen Y."/>
            <person name="Li M."/>
            <person name="Jiang H."/>
            <person name="Wu G."/>
        </authorList>
    </citation>
    <scope>NUCLEOTIDE SEQUENCE [LARGE SCALE GENOMIC DNA]</scope>
    <source>
        <strain evidence="2">cv. GZQX0401</strain>
        <tissue evidence="1">Young leaves</tissue>
    </source>
</reference>
<dbReference type="AlphaFoldDB" id="A0A067KA16"/>
<evidence type="ECO:0000313" key="2">
    <source>
        <dbReference type="Proteomes" id="UP000027138"/>
    </source>
</evidence>
<evidence type="ECO:0000313" key="1">
    <source>
        <dbReference type="EMBL" id="KDP33081.1"/>
    </source>
</evidence>
<name>A0A067KA16_JATCU</name>
<dbReference type="EMBL" id="KK914564">
    <property type="protein sequence ID" value="KDP33081.1"/>
    <property type="molecule type" value="Genomic_DNA"/>
</dbReference>
<sequence length="94" mass="10786">MKKPSKLDLISLKSFDLIIWPPTQLGLIGFVGSSQISRDIPEAQFDRPERRWFCPGQLRYSPSLTEEESSNSFAIHHHCLEVEIVLTGFAMHHH</sequence>
<dbReference type="Proteomes" id="UP000027138">
    <property type="component" value="Unassembled WGS sequence"/>
</dbReference>
<protein>
    <submittedName>
        <fullName evidence="1">Uncharacterized protein</fullName>
    </submittedName>
</protein>
<accession>A0A067KA16</accession>